<dbReference type="GO" id="GO:0005886">
    <property type="term" value="C:plasma membrane"/>
    <property type="evidence" value="ECO:0007669"/>
    <property type="project" value="TreeGrafter"/>
</dbReference>
<dbReference type="GO" id="GO:0007189">
    <property type="term" value="P:adenylate cyclase-activating G protein-coupled receptor signaling pathway"/>
    <property type="evidence" value="ECO:0007669"/>
    <property type="project" value="TreeGrafter"/>
</dbReference>
<feature type="transmembrane region" description="Helical" evidence="6">
    <location>
        <begin position="168"/>
        <end position="193"/>
    </location>
</feature>
<dbReference type="PROSITE" id="PS50261">
    <property type="entry name" value="G_PROTEIN_RECEP_F2_4"/>
    <property type="match status" value="1"/>
</dbReference>
<sequence length="355" mass="39895">MALTEAQLHTLTTVERVASVLSILGVITIIGTFAFSRHFRNPMHRLIFINAFYNLSDFIATMIATSGPAAGNSSALCQFQGFSLQMSPMADVLWTLAMACDVFLVVYYQFDVQALRKLEIWYIAIITSIVSIPAIVFLFIHTPEKGPMYGGVTLWCSISPNWVVFRIVFYYGPIWFLILIVLLFYILVGIKVIKLRHQFNLSRTDHIALSSNISSNNHSFDQQKNTVAVTVQVDIQSQPADHVHPSPTEHTSHSSRVNASSPNVPLDQKRSKHSNVSFRQYILMPMVFFLVLLVTWVAPTINRISALVNPSHASYPLLLAVGAMGSLRGFWNGVVFITLGMKGWKREMKLRFIEA</sequence>
<dbReference type="InterPro" id="IPR017981">
    <property type="entry name" value="GPCR_2-like_7TM"/>
</dbReference>
<comment type="subcellular location">
    <subcellularLocation>
        <location evidence="1">Membrane</location>
        <topology evidence="1">Multi-pass membrane protein</topology>
    </subcellularLocation>
</comment>
<feature type="transmembrane region" description="Helical" evidence="6">
    <location>
        <begin position="17"/>
        <end position="35"/>
    </location>
</feature>
<feature type="region of interest" description="Disordered" evidence="5">
    <location>
        <begin position="239"/>
        <end position="271"/>
    </location>
</feature>
<evidence type="ECO:0000256" key="6">
    <source>
        <dbReference type="SAM" id="Phobius"/>
    </source>
</evidence>
<dbReference type="GO" id="GO:0007166">
    <property type="term" value="P:cell surface receptor signaling pathway"/>
    <property type="evidence" value="ECO:0007669"/>
    <property type="project" value="InterPro"/>
</dbReference>
<feature type="transmembrane region" description="Helical" evidence="6">
    <location>
        <begin position="89"/>
        <end position="108"/>
    </location>
</feature>
<gene>
    <name evidence="8" type="ORF">CDV56_108922</name>
</gene>
<dbReference type="PANTHER" id="PTHR23112:SF0">
    <property type="entry name" value="TRANSMEMBRANE PROTEIN 116"/>
    <property type="match status" value="1"/>
</dbReference>
<keyword evidence="3 6" id="KW-1133">Transmembrane helix</keyword>
<feature type="transmembrane region" description="Helical" evidence="6">
    <location>
        <begin position="278"/>
        <end position="298"/>
    </location>
</feature>
<dbReference type="VEuPathDB" id="FungiDB:CDV56_108922"/>
<dbReference type="PANTHER" id="PTHR23112">
    <property type="entry name" value="G PROTEIN-COUPLED RECEPTOR 157-RELATED"/>
    <property type="match status" value="1"/>
</dbReference>
<dbReference type="OrthoDB" id="18453at2759"/>
<keyword evidence="2 6" id="KW-0812">Transmembrane</keyword>
<evidence type="ECO:0000256" key="2">
    <source>
        <dbReference type="ARBA" id="ARBA00022692"/>
    </source>
</evidence>
<protein>
    <recommendedName>
        <fullName evidence="7">G-protein coupled receptors family 2 profile 2 domain-containing protein</fullName>
    </recommendedName>
</protein>
<dbReference type="STRING" id="41047.A0A397HU77"/>
<dbReference type="Pfam" id="PF05462">
    <property type="entry name" value="Dicty_CAR"/>
    <property type="match status" value="1"/>
</dbReference>
<dbReference type="GeneID" id="38130896"/>
<comment type="caution">
    <text evidence="8">The sequence shown here is derived from an EMBL/GenBank/DDBJ whole genome shotgun (WGS) entry which is preliminary data.</text>
</comment>
<reference evidence="8" key="1">
    <citation type="submission" date="2018-08" db="EMBL/GenBank/DDBJ databases">
        <title>Draft genome sequence of azole-resistant Aspergillus thermomutatus (Neosartorya pseudofischeri) strain HMR AF 39, isolated from a human nasal aspirate.</title>
        <authorList>
            <person name="Parent-Michaud M."/>
            <person name="Dufresne P.J."/>
            <person name="Fournier E."/>
            <person name="Martineau C."/>
            <person name="Moreira S."/>
            <person name="Perkins V."/>
            <person name="De Repentigny L."/>
            <person name="Dufresne S.F."/>
        </authorList>
    </citation>
    <scope>NUCLEOTIDE SEQUENCE [LARGE SCALE GENOMIC DNA]</scope>
    <source>
        <strain evidence="8">HMR AF 39</strain>
    </source>
</reference>
<dbReference type="RefSeq" id="XP_026618358.1">
    <property type="nucleotide sequence ID" value="XM_026762541.1"/>
</dbReference>
<dbReference type="AlphaFoldDB" id="A0A397HU77"/>
<dbReference type="Proteomes" id="UP000215305">
    <property type="component" value="Unassembled WGS sequence"/>
</dbReference>
<organism evidence="8 9">
    <name type="scientific">Aspergillus thermomutatus</name>
    <name type="common">Neosartorya pseudofischeri</name>
    <dbReference type="NCBI Taxonomy" id="41047"/>
    <lineage>
        <taxon>Eukaryota</taxon>
        <taxon>Fungi</taxon>
        <taxon>Dikarya</taxon>
        <taxon>Ascomycota</taxon>
        <taxon>Pezizomycotina</taxon>
        <taxon>Eurotiomycetes</taxon>
        <taxon>Eurotiomycetidae</taxon>
        <taxon>Eurotiales</taxon>
        <taxon>Aspergillaceae</taxon>
        <taxon>Aspergillus</taxon>
        <taxon>Aspergillus subgen. Fumigati</taxon>
    </lineage>
</organism>
<proteinExistence type="predicted"/>
<dbReference type="EMBL" id="NKHU02000010">
    <property type="protein sequence ID" value="RHZ66755.1"/>
    <property type="molecule type" value="Genomic_DNA"/>
</dbReference>
<accession>A0A397HU77</accession>
<evidence type="ECO:0000313" key="8">
    <source>
        <dbReference type="EMBL" id="RHZ66755.1"/>
    </source>
</evidence>
<dbReference type="Gene3D" id="1.20.1070.10">
    <property type="entry name" value="Rhodopsin 7-helix transmembrane proteins"/>
    <property type="match status" value="1"/>
</dbReference>
<evidence type="ECO:0000313" key="9">
    <source>
        <dbReference type="Proteomes" id="UP000215305"/>
    </source>
</evidence>
<feature type="transmembrane region" description="Helical" evidence="6">
    <location>
        <begin position="318"/>
        <end position="341"/>
    </location>
</feature>
<feature type="transmembrane region" description="Helical" evidence="6">
    <location>
        <begin position="47"/>
        <end position="69"/>
    </location>
</feature>
<evidence type="ECO:0000259" key="7">
    <source>
        <dbReference type="PROSITE" id="PS50261"/>
    </source>
</evidence>
<evidence type="ECO:0000256" key="3">
    <source>
        <dbReference type="ARBA" id="ARBA00022989"/>
    </source>
</evidence>
<name>A0A397HU77_ASPTH</name>
<dbReference type="SUPFAM" id="SSF81321">
    <property type="entry name" value="Family A G protein-coupled receptor-like"/>
    <property type="match status" value="1"/>
</dbReference>
<feature type="domain" description="G-protein coupled receptors family 2 profile 2" evidence="7">
    <location>
        <begin position="8"/>
        <end position="340"/>
    </location>
</feature>
<evidence type="ECO:0000256" key="5">
    <source>
        <dbReference type="SAM" id="MobiDB-lite"/>
    </source>
</evidence>
<keyword evidence="4 6" id="KW-0472">Membrane</keyword>
<feature type="transmembrane region" description="Helical" evidence="6">
    <location>
        <begin position="120"/>
        <end position="140"/>
    </location>
</feature>
<dbReference type="GO" id="GO:0004930">
    <property type="term" value="F:G protein-coupled receptor activity"/>
    <property type="evidence" value="ECO:0007669"/>
    <property type="project" value="TreeGrafter"/>
</dbReference>
<evidence type="ECO:0000256" key="4">
    <source>
        <dbReference type="ARBA" id="ARBA00023136"/>
    </source>
</evidence>
<keyword evidence="9" id="KW-1185">Reference proteome</keyword>
<evidence type="ECO:0000256" key="1">
    <source>
        <dbReference type="ARBA" id="ARBA00004141"/>
    </source>
</evidence>